<dbReference type="SUPFAM" id="SSF48208">
    <property type="entry name" value="Six-hairpin glycosidases"/>
    <property type="match status" value="1"/>
</dbReference>
<keyword evidence="2" id="KW-0326">Glycosidase</keyword>
<dbReference type="KEGG" id="ccam:M5D45_20605"/>
<dbReference type="PANTHER" id="PTHR23403:SF8">
    <property type="entry name" value="CYTOPLASMIC TREHALASE"/>
    <property type="match status" value="1"/>
</dbReference>
<dbReference type="Proteomes" id="UP001056132">
    <property type="component" value="Chromosome 2"/>
</dbReference>
<dbReference type="GO" id="GO:0005993">
    <property type="term" value="P:trehalose catabolic process"/>
    <property type="evidence" value="ECO:0007669"/>
    <property type="project" value="TreeGrafter"/>
</dbReference>
<protein>
    <recommendedName>
        <fullName evidence="3">Putative periplasmic trehalase</fullName>
    </recommendedName>
</protein>
<dbReference type="PANTHER" id="PTHR23403">
    <property type="entry name" value="TREHALASE"/>
    <property type="match status" value="1"/>
</dbReference>
<dbReference type="PRINTS" id="PR00744">
    <property type="entry name" value="GLHYDRLASE37"/>
</dbReference>
<dbReference type="AlphaFoldDB" id="A0AAE9I7S5"/>
<evidence type="ECO:0000256" key="3">
    <source>
        <dbReference type="ARBA" id="ARBA00073174"/>
    </source>
</evidence>
<evidence type="ECO:0000313" key="5">
    <source>
        <dbReference type="EMBL" id="URF07597.1"/>
    </source>
</evidence>
<feature type="region of interest" description="Disordered" evidence="4">
    <location>
        <begin position="1"/>
        <end position="24"/>
    </location>
</feature>
<dbReference type="FunFam" id="1.50.10.10:FF:000003">
    <property type="entry name" value="Cytoplasmic trehalase"/>
    <property type="match status" value="1"/>
</dbReference>
<dbReference type="NCBIfam" id="NF009773">
    <property type="entry name" value="PRK13270.1"/>
    <property type="match status" value="1"/>
</dbReference>
<organism evidence="5 6">
    <name type="scientific">Cupriavidus campinensis</name>
    <dbReference type="NCBI Taxonomy" id="151783"/>
    <lineage>
        <taxon>Bacteria</taxon>
        <taxon>Pseudomonadati</taxon>
        <taxon>Pseudomonadota</taxon>
        <taxon>Betaproteobacteria</taxon>
        <taxon>Burkholderiales</taxon>
        <taxon>Burkholderiaceae</taxon>
        <taxon>Cupriavidus</taxon>
    </lineage>
</organism>
<dbReference type="InterPro" id="IPR001661">
    <property type="entry name" value="Glyco_hydro_37"/>
</dbReference>
<reference evidence="5" key="2">
    <citation type="submission" date="2022-05" db="EMBL/GenBank/DDBJ databases">
        <authorList>
            <person name="Kunte H.-J."/>
        </authorList>
    </citation>
    <scope>NUCLEOTIDE SEQUENCE</scope>
    <source>
        <strain evidence="5">G5</strain>
    </source>
</reference>
<evidence type="ECO:0000256" key="4">
    <source>
        <dbReference type="SAM" id="MobiDB-lite"/>
    </source>
</evidence>
<evidence type="ECO:0000313" key="6">
    <source>
        <dbReference type="Proteomes" id="UP001056132"/>
    </source>
</evidence>
<gene>
    <name evidence="5" type="primary">treF</name>
    <name evidence="5" type="ORF">M5D45_20605</name>
</gene>
<dbReference type="NCBIfam" id="NF009774">
    <property type="entry name" value="PRK13271.1"/>
    <property type="match status" value="1"/>
</dbReference>
<sequence>MRLQGRTARDGATPGPAAQTGPQSVPHVVAHTRPAAADAAAARQASCADTPRPAHCHALAPTVTHLPCPGPRTLHGCAAADAVSPAERYAELFVDVQASGLFADSKTFPDCVPLVAPEVILERYRAQRESADFSLDAFVQAHFARETIPDEHYVSNPDHSLRDHIDGLWPVLTREPAEHPSLCSLLPLPRPYVVPGGRFRELYYWDSYFTMLGLAASGRHDLMRAMADNFAYLIDTYGLVPNGTRTYYLTRSQPPVFSLMTTLFEGHVTDACAYLPQLKREYAFWMDGAEHLRPGGAYRRVVRLPDGAVLNRYWDDRAHPREEAYLEDVETARRSGRPHHIVFRDLRAAAESGWDFSSRWCDAQPDATAGYSQAPASDLATIRTTCILPIDLNALLWHAEIRLATLCRASGDHDSAKRYTEAADRRRHAIFASMWDEDTGAFFDFDWQRGKRRDLLTAATLMPLYLRLATPAQAARVAEVARARLLEAGGLATTERNSGQQWDQPNGWAPLQWIAIHGLRHYGCKALADEIAQRWLATVASLYTHAYKLVEKYRLGPRSDGAEGGGGGEYPLQDGFGWTNGVVSALLVQYPHHPATHSEAGRRDANG</sequence>
<dbReference type="PROSITE" id="PS00928">
    <property type="entry name" value="TREHALASE_2"/>
    <property type="match status" value="1"/>
</dbReference>
<accession>A0AAE9I7S5</accession>
<dbReference type="EMBL" id="CP097331">
    <property type="protein sequence ID" value="URF07597.1"/>
    <property type="molecule type" value="Genomic_DNA"/>
</dbReference>
<dbReference type="Gene3D" id="1.50.10.10">
    <property type="match status" value="1"/>
</dbReference>
<dbReference type="RefSeq" id="WP_250025838.1">
    <property type="nucleotide sequence ID" value="NZ_CP097331.1"/>
</dbReference>
<dbReference type="InterPro" id="IPR008928">
    <property type="entry name" value="6-hairpin_glycosidase_sf"/>
</dbReference>
<evidence type="ECO:0000256" key="1">
    <source>
        <dbReference type="ARBA" id="ARBA00022801"/>
    </source>
</evidence>
<dbReference type="InterPro" id="IPR012341">
    <property type="entry name" value="6hp_glycosidase-like_sf"/>
</dbReference>
<keyword evidence="1" id="KW-0378">Hydrolase</keyword>
<dbReference type="PROSITE" id="PS00927">
    <property type="entry name" value="TREHALASE_1"/>
    <property type="match status" value="1"/>
</dbReference>
<dbReference type="Pfam" id="PF01204">
    <property type="entry name" value="Trehalase"/>
    <property type="match status" value="1"/>
</dbReference>
<name>A0AAE9I7S5_9BURK</name>
<dbReference type="InterPro" id="IPR018232">
    <property type="entry name" value="Glyco_hydro_37_CS"/>
</dbReference>
<evidence type="ECO:0000256" key="2">
    <source>
        <dbReference type="ARBA" id="ARBA00023295"/>
    </source>
</evidence>
<proteinExistence type="predicted"/>
<reference evidence="5" key="1">
    <citation type="journal article" date="2022" name="Microbiol. Resour. Announc.">
        <title>Genome Sequence of Cupriavidus campinensis Strain G5, a Member of a Bacterial Consortium Capable of Polyethylene Degradation.</title>
        <authorList>
            <person name="Schneider B."/>
            <person name="Pfeiffer F."/>
            <person name="Dyall-Smith M."/>
            <person name="Kunte H.J."/>
        </authorList>
    </citation>
    <scope>NUCLEOTIDE SEQUENCE</scope>
    <source>
        <strain evidence="5">G5</strain>
    </source>
</reference>
<dbReference type="GO" id="GO:0004555">
    <property type="term" value="F:alpha,alpha-trehalase activity"/>
    <property type="evidence" value="ECO:0007669"/>
    <property type="project" value="InterPro"/>
</dbReference>